<keyword evidence="3" id="KW-0732">Signal</keyword>
<evidence type="ECO:0000256" key="2">
    <source>
        <dbReference type="ARBA" id="ARBA00022448"/>
    </source>
</evidence>
<dbReference type="GO" id="GO:0055052">
    <property type="term" value="C:ATP-binding cassette (ABC) transporter complex, substrate-binding subunit-containing"/>
    <property type="evidence" value="ECO:0007669"/>
    <property type="project" value="TreeGrafter"/>
</dbReference>
<dbReference type="Pfam" id="PF13416">
    <property type="entry name" value="SBP_bac_8"/>
    <property type="match status" value="1"/>
</dbReference>
<dbReference type="GO" id="GO:1901982">
    <property type="term" value="F:maltose binding"/>
    <property type="evidence" value="ECO:0007669"/>
    <property type="project" value="TreeGrafter"/>
</dbReference>
<dbReference type="GO" id="GO:0015768">
    <property type="term" value="P:maltose transport"/>
    <property type="evidence" value="ECO:0007669"/>
    <property type="project" value="TreeGrafter"/>
</dbReference>
<evidence type="ECO:0000256" key="3">
    <source>
        <dbReference type="ARBA" id="ARBA00022729"/>
    </source>
</evidence>
<name>A0A1T4XNL3_9CLOT</name>
<evidence type="ECO:0000313" key="5">
    <source>
        <dbReference type="Proteomes" id="UP000190105"/>
    </source>
</evidence>
<organism evidence="4 5">
    <name type="scientific">Caloramator quimbayensis</name>
    <dbReference type="NCBI Taxonomy" id="1147123"/>
    <lineage>
        <taxon>Bacteria</taxon>
        <taxon>Bacillati</taxon>
        <taxon>Bacillota</taxon>
        <taxon>Clostridia</taxon>
        <taxon>Eubacteriales</taxon>
        <taxon>Clostridiaceae</taxon>
        <taxon>Caloramator</taxon>
    </lineage>
</organism>
<protein>
    <submittedName>
        <fullName evidence="4">Raffinose/stachyose/melibiose transport system substrate-binding protein</fullName>
    </submittedName>
</protein>
<dbReference type="EMBL" id="FUYH01000011">
    <property type="protein sequence ID" value="SKA91134.1"/>
    <property type="molecule type" value="Genomic_DNA"/>
</dbReference>
<dbReference type="PANTHER" id="PTHR30061:SF50">
    <property type="entry name" value="MALTOSE_MALTODEXTRIN-BINDING PERIPLASMIC PROTEIN"/>
    <property type="match status" value="1"/>
</dbReference>
<proteinExistence type="inferred from homology"/>
<dbReference type="Proteomes" id="UP000190105">
    <property type="component" value="Unassembled WGS sequence"/>
</dbReference>
<dbReference type="SUPFAM" id="SSF53850">
    <property type="entry name" value="Periplasmic binding protein-like II"/>
    <property type="match status" value="1"/>
</dbReference>
<dbReference type="GO" id="GO:0042956">
    <property type="term" value="P:maltodextrin transmembrane transport"/>
    <property type="evidence" value="ECO:0007669"/>
    <property type="project" value="TreeGrafter"/>
</dbReference>
<keyword evidence="5" id="KW-1185">Reference proteome</keyword>
<comment type="similarity">
    <text evidence="1">Belongs to the bacterial solute-binding protein 1 family.</text>
</comment>
<sequence length="208" mass="23035">MNTTNIKDFTTPEFIDAFTKIQKMFKEYTTTDAVGGKYENGANNFLSEKTAMIANGPWMISDFQDPTKAPAGFIDKVGAAIFPGQGVFDAPMLGFFIASKDKEHADATVTLLKYLTSKEVQLRGLEMVGTMPASTNIEIPQEVANKHPLITELIKLANGAKYKYNNYQGLWYPNTLDTLSTNYPALALNKMTPQEFAKKLTEAANKNK</sequence>
<dbReference type="PANTHER" id="PTHR30061">
    <property type="entry name" value="MALTOSE-BINDING PERIPLASMIC PROTEIN"/>
    <property type="match status" value="1"/>
</dbReference>
<dbReference type="InterPro" id="IPR006059">
    <property type="entry name" value="SBP"/>
</dbReference>
<dbReference type="STRING" id="1147123.SAMN05443428_1112"/>
<gene>
    <name evidence="4" type="ORF">SAMN05443428_1112</name>
</gene>
<reference evidence="5" key="1">
    <citation type="submission" date="2017-02" db="EMBL/GenBank/DDBJ databases">
        <authorList>
            <person name="Varghese N."/>
            <person name="Submissions S."/>
        </authorList>
    </citation>
    <scope>NUCLEOTIDE SEQUENCE [LARGE SCALE GENOMIC DNA]</scope>
    <source>
        <strain evidence="5">USBA 833</strain>
    </source>
</reference>
<accession>A0A1T4XNL3</accession>
<evidence type="ECO:0000313" key="4">
    <source>
        <dbReference type="EMBL" id="SKA91134.1"/>
    </source>
</evidence>
<keyword evidence="2" id="KW-0813">Transport</keyword>
<dbReference type="AlphaFoldDB" id="A0A1T4XNL3"/>
<dbReference type="Gene3D" id="3.40.190.10">
    <property type="entry name" value="Periplasmic binding protein-like II"/>
    <property type="match status" value="2"/>
</dbReference>
<evidence type="ECO:0000256" key="1">
    <source>
        <dbReference type="ARBA" id="ARBA00008520"/>
    </source>
</evidence>